<dbReference type="SUPFAM" id="SSF55154">
    <property type="entry name" value="CYTH-like phosphatases"/>
    <property type="match status" value="1"/>
</dbReference>
<dbReference type="PANTHER" id="PTHR21028:SF2">
    <property type="entry name" value="CYTH DOMAIN-CONTAINING PROTEIN"/>
    <property type="match status" value="1"/>
</dbReference>
<sequence length="140" mass="16322">MKNLEVKAKCISLELTIQNLVKLGAKHEKKMYQIDTYFNVPEGRLKLREEGLDFASLIYYHRCDTAESCYSDYHICQIHDLDSFKLILSNALGKKVTVEKTRDLWWFGNTRVHLDHVSGLGDFIELETVLRNQTKKSAWL</sequence>
<protein>
    <recommendedName>
        <fullName evidence="1">CYTH domain-containing protein</fullName>
    </recommendedName>
</protein>
<dbReference type="Gene3D" id="2.40.320.10">
    <property type="entry name" value="Hypothetical Protein Pfu-838710-001"/>
    <property type="match status" value="1"/>
</dbReference>
<dbReference type="PROSITE" id="PS51707">
    <property type="entry name" value="CYTH"/>
    <property type="match status" value="1"/>
</dbReference>
<reference evidence="2" key="1">
    <citation type="submission" date="2018-05" db="EMBL/GenBank/DDBJ databases">
        <authorList>
            <person name="Lanie J.A."/>
            <person name="Ng W.-L."/>
            <person name="Kazmierczak K.M."/>
            <person name="Andrzejewski T.M."/>
            <person name="Davidsen T.M."/>
            <person name="Wayne K.J."/>
            <person name="Tettelin H."/>
            <person name="Glass J.I."/>
            <person name="Rusch D."/>
            <person name="Podicherti R."/>
            <person name="Tsui H.-C.T."/>
            <person name="Winkler M.E."/>
        </authorList>
    </citation>
    <scope>NUCLEOTIDE SEQUENCE</scope>
</reference>
<dbReference type="PANTHER" id="PTHR21028">
    <property type="entry name" value="SI:CH211-156B7.4"/>
    <property type="match status" value="1"/>
</dbReference>
<feature type="domain" description="CYTH" evidence="1">
    <location>
        <begin position="1"/>
        <end position="140"/>
    </location>
</feature>
<name>A0A381ZJP4_9ZZZZ</name>
<organism evidence="2">
    <name type="scientific">marine metagenome</name>
    <dbReference type="NCBI Taxonomy" id="408172"/>
    <lineage>
        <taxon>unclassified sequences</taxon>
        <taxon>metagenomes</taxon>
        <taxon>ecological metagenomes</taxon>
    </lineage>
</organism>
<gene>
    <name evidence="2" type="ORF">METZ01_LOCUS142340</name>
</gene>
<dbReference type="InterPro" id="IPR033469">
    <property type="entry name" value="CYTH-like_dom_sf"/>
</dbReference>
<dbReference type="EMBL" id="UINC01021601">
    <property type="protein sequence ID" value="SVA89486.1"/>
    <property type="molecule type" value="Genomic_DNA"/>
</dbReference>
<dbReference type="Pfam" id="PF01928">
    <property type="entry name" value="CYTH"/>
    <property type="match status" value="1"/>
</dbReference>
<dbReference type="InterPro" id="IPR008173">
    <property type="entry name" value="Adenylyl_cyclase_CyaB"/>
</dbReference>
<dbReference type="InterPro" id="IPR023577">
    <property type="entry name" value="CYTH_domain"/>
</dbReference>
<evidence type="ECO:0000313" key="2">
    <source>
        <dbReference type="EMBL" id="SVA89486.1"/>
    </source>
</evidence>
<dbReference type="CDD" id="cd07890">
    <property type="entry name" value="CYTH-like_AC_IV-like"/>
    <property type="match status" value="1"/>
</dbReference>
<proteinExistence type="predicted"/>
<accession>A0A381ZJP4</accession>
<feature type="non-terminal residue" evidence="2">
    <location>
        <position position="140"/>
    </location>
</feature>
<dbReference type="AlphaFoldDB" id="A0A381ZJP4"/>
<evidence type="ECO:0000259" key="1">
    <source>
        <dbReference type="PROSITE" id="PS51707"/>
    </source>
</evidence>